<dbReference type="PATRIC" id="fig|1449336.4.peg.761"/>
<protein>
    <recommendedName>
        <fullName evidence="4">DUF5082 domain-containing protein</fullName>
    </recommendedName>
</protein>
<dbReference type="AlphaFoldDB" id="A0A0R2I487"/>
<gene>
    <name evidence="2" type="ORF">IV74_GL000744</name>
</gene>
<proteinExistence type="predicted"/>
<name>A0A0R2I487_CARDV</name>
<dbReference type="Proteomes" id="UP000051658">
    <property type="component" value="Unassembled WGS sequence"/>
</dbReference>
<dbReference type="RefSeq" id="WP_034572547.1">
    <property type="nucleotide sequence ID" value="NZ_JQBS01000018.1"/>
</dbReference>
<keyword evidence="3" id="KW-1185">Reference proteome</keyword>
<sequence length="120" mass="14709">MNNTTNNQERLKYNRLITEKENTLDDLNRDKRKIEECISELKENLHRGFQELNMLNKENIRHGGNENRFMQRHNEEQEHFFQKQFRDAEHQIIDNYNAESKSIKDETEVLYKKRSEVPWD</sequence>
<comment type="caution">
    <text evidence="2">The sequence shown here is derived from an EMBL/GenBank/DDBJ whole genome shotgun (WGS) entry which is preliminary data.</text>
</comment>
<evidence type="ECO:0000313" key="3">
    <source>
        <dbReference type="Proteomes" id="UP000051658"/>
    </source>
</evidence>
<feature type="coiled-coil region" evidence="1">
    <location>
        <begin position="10"/>
        <end position="58"/>
    </location>
</feature>
<evidence type="ECO:0000256" key="1">
    <source>
        <dbReference type="SAM" id="Coils"/>
    </source>
</evidence>
<organism evidence="2 3">
    <name type="scientific">Carnobacterium divergens DSM 20623</name>
    <dbReference type="NCBI Taxonomy" id="1449336"/>
    <lineage>
        <taxon>Bacteria</taxon>
        <taxon>Bacillati</taxon>
        <taxon>Bacillota</taxon>
        <taxon>Bacilli</taxon>
        <taxon>Lactobacillales</taxon>
        <taxon>Carnobacteriaceae</taxon>
        <taxon>Carnobacterium</taxon>
    </lineage>
</organism>
<dbReference type="EMBL" id="JQBS01000018">
    <property type="protein sequence ID" value="KRN56743.1"/>
    <property type="molecule type" value="Genomic_DNA"/>
</dbReference>
<dbReference type="GeneID" id="89587690"/>
<evidence type="ECO:0008006" key="4">
    <source>
        <dbReference type="Google" id="ProtNLM"/>
    </source>
</evidence>
<accession>A0A0R2I487</accession>
<keyword evidence="1" id="KW-0175">Coiled coil</keyword>
<evidence type="ECO:0000313" key="2">
    <source>
        <dbReference type="EMBL" id="KRN56743.1"/>
    </source>
</evidence>
<reference evidence="2 3" key="1">
    <citation type="journal article" date="2015" name="Genome Announc.">
        <title>Expanding the biotechnology potential of lactobacilli through comparative genomics of 213 strains and associated genera.</title>
        <authorList>
            <person name="Sun Z."/>
            <person name="Harris H.M."/>
            <person name="McCann A."/>
            <person name="Guo C."/>
            <person name="Argimon S."/>
            <person name="Zhang W."/>
            <person name="Yang X."/>
            <person name="Jeffery I.B."/>
            <person name="Cooney J.C."/>
            <person name="Kagawa T.F."/>
            <person name="Liu W."/>
            <person name="Song Y."/>
            <person name="Salvetti E."/>
            <person name="Wrobel A."/>
            <person name="Rasinkangas P."/>
            <person name="Parkhill J."/>
            <person name="Rea M.C."/>
            <person name="O'Sullivan O."/>
            <person name="Ritari J."/>
            <person name="Douillard F.P."/>
            <person name="Paul Ross R."/>
            <person name="Yang R."/>
            <person name="Briner A.E."/>
            <person name="Felis G.E."/>
            <person name="de Vos W.M."/>
            <person name="Barrangou R."/>
            <person name="Klaenhammer T.R."/>
            <person name="Caufield P.W."/>
            <person name="Cui Y."/>
            <person name="Zhang H."/>
            <person name="O'Toole P.W."/>
        </authorList>
    </citation>
    <scope>NUCLEOTIDE SEQUENCE [LARGE SCALE GENOMIC DNA]</scope>
    <source>
        <strain evidence="2 3">DSM 20623</strain>
    </source>
</reference>